<feature type="non-terminal residue" evidence="2">
    <location>
        <position position="389"/>
    </location>
</feature>
<gene>
    <name evidence="2" type="ORF">JZ751_009282</name>
</gene>
<dbReference type="PANTHER" id="PTHR11817">
    <property type="entry name" value="PYRUVATE KINASE"/>
    <property type="match status" value="1"/>
</dbReference>
<evidence type="ECO:0000259" key="1">
    <source>
        <dbReference type="Pfam" id="PF02887"/>
    </source>
</evidence>
<dbReference type="Proteomes" id="UP000824540">
    <property type="component" value="Unassembled WGS sequence"/>
</dbReference>
<dbReference type="InterPro" id="IPR015795">
    <property type="entry name" value="Pyrv_Knase_C"/>
</dbReference>
<dbReference type="GO" id="GO:0030955">
    <property type="term" value="F:potassium ion binding"/>
    <property type="evidence" value="ECO:0007669"/>
    <property type="project" value="InterPro"/>
</dbReference>
<keyword evidence="3" id="KW-1185">Reference proteome</keyword>
<comment type="caution">
    <text evidence="2">The sequence shown here is derived from an EMBL/GenBank/DDBJ whole genome shotgun (WGS) entry which is preliminary data.</text>
</comment>
<proteinExistence type="predicted"/>
<feature type="domain" description="Pyruvate kinase C-terminal" evidence="1">
    <location>
        <begin position="258"/>
        <end position="349"/>
    </location>
</feature>
<protein>
    <recommendedName>
        <fullName evidence="1">Pyruvate kinase C-terminal domain-containing protein</fullName>
    </recommendedName>
</protein>
<dbReference type="GO" id="GO:0000287">
    <property type="term" value="F:magnesium ion binding"/>
    <property type="evidence" value="ECO:0007669"/>
    <property type="project" value="InterPro"/>
</dbReference>
<sequence length="389" mass="41973">IAREAEAAMFHRQVFEDLRRNTPHSTDPAEAIAIGAVEASFKILASAFIVLTGSGSIASSVLTHPLSGAPYIPDGGGGARLCEGIWLEERGKGWGGVERSWGDTARCGEQPLILKGFGCGGGVIECNPTPLPWVALFLSVHTHGQIAREAEAAMFHRQLFEELRRSTHLTRDPSEAAAIGAVESSLKCCASAIIVLTKTGRYTHNSSELAKTSSKVLTSNGTEVAMRSPAGAIPELTPYADRQVRAGHKMAGAEQLWGGSAHLISRYRPRAPIIAVTRNGQTARQCHLYRGIFPVLYTKPSNDVWAEDVDLRVNFAMEMGKARGFFKEGDVVIVLTGWRPGSGYTNTMRSSTHGGTRPHLLPRTRLLPIPHPSSFTLPQQSVLLLGHSV</sequence>
<reference evidence="2" key="1">
    <citation type="thesis" date="2021" institute="BYU ScholarsArchive" country="Provo, UT, USA">
        <title>Applications of and Algorithms for Genome Assembly and Genomic Analyses with an Emphasis on Marine Teleosts.</title>
        <authorList>
            <person name="Pickett B.D."/>
        </authorList>
    </citation>
    <scope>NUCLEOTIDE SEQUENCE</scope>
    <source>
        <strain evidence="2">HI-2016</strain>
    </source>
</reference>
<dbReference type="SUPFAM" id="SSF52935">
    <property type="entry name" value="PK C-terminal domain-like"/>
    <property type="match status" value="2"/>
</dbReference>
<dbReference type="GO" id="GO:0004743">
    <property type="term" value="F:pyruvate kinase activity"/>
    <property type="evidence" value="ECO:0007669"/>
    <property type="project" value="InterPro"/>
</dbReference>
<evidence type="ECO:0000313" key="3">
    <source>
        <dbReference type="Proteomes" id="UP000824540"/>
    </source>
</evidence>
<dbReference type="InterPro" id="IPR036918">
    <property type="entry name" value="Pyrv_Knase_C_sf"/>
</dbReference>
<name>A0A8T2MWX2_9TELE</name>
<dbReference type="EMBL" id="JAFBMS010001660">
    <property type="protein sequence ID" value="KAG9328917.1"/>
    <property type="molecule type" value="Genomic_DNA"/>
</dbReference>
<accession>A0A8T2MWX2</accession>
<evidence type="ECO:0000313" key="2">
    <source>
        <dbReference type="EMBL" id="KAG9328917.1"/>
    </source>
</evidence>
<dbReference type="InterPro" id="IPR001697">
    <property type="entry name" value="Pyr_Knase"/>
</dbReference>
<dbReference type="OrthoDB" id="108365at2759"/>
<organism evidence="2 3">
    <name type="scientific">Albula glossodonta</name>
    <name type="common">roundjaw bonefish</name>
    <dbReference type="NCBI Taxonomy" id="121402"/>
    <lineage>
        <taxon>Eukaryota</taxon>
        <taxon>Metazoa</taxon>
        <taxon>Chordata</taxon>
        <taxon>Craniata</taxon>
        <taxon>Vertebrata</taxon>
        <taxon>Euteleostomi</taxon>
        <taxon>Actinopterygii</taxon>
        <taxon>Neopterygii</taxon>
        <taxon>Teleostei</taxon>
        <taxon>Albuliformes</taxon>
        <taxon>Albulidae</taxon>
        <taxon>Albula</taxon>
    </lineage>
</organism>
<dbReference type="Pfam" id="PF02887">
    <property type="entry name" value="PK_C"/>
    <property type="match status" value="1"/>
</dbReference>
<dbReference type="AlphaFoldDB" id="A0A8T2MWX2"/>
<dbReference type="Gene3D" id="3.40.1380.20">
    <property type="entry name" value="Pyruvate kinase, C-terminal domain"/>
    <property type="match status" value="3"/>
</dbReference>